<organism evidence="1 2">
    <name type="scientific">Nocardia tengchongensis</name>
    <dbReference type="NCBI Taxonomy" id="2055889"/>
    <lineage>
        <taxon>Bacteria</taxon>
        <taxon>Bacillati</taxon>
        <taxon>Actinomycetota</taxon>
        <taxon>Actinomycetes</taxon>
        <taxon>Mycobacteriales</taxon>
        <taxon>Nocardiaceae</taxon>
        <taxon>Nocardia</taxon>
    </lineage>
</organism>
<sequence length="121" mass="13123">MRHRPAALGYLRIDVSGVSQLWDEHQIRSLAAKLGYDFCGTIVYDPGTERPPLARVKAQVTRLRAEAVITPGAGHFDGGVVPRDLVQQVDVITVSPEATYARWSTGLVDTHGTGWGSAQPD</sequence>
<name>A0ABX8CJY5_9NOCA</name>
<evidence type="ECO:0008006" key="3">
    <source>
        <dbReference type="Google" id="ProtNLM"/>
    </source>
</evidence>
<evidence type="ECO:0000313" key="2">
    <source>
        <dbReference type="Proteomes" id="UP000683310"/>
    </source>
</evidence>
<protein>
    <recommendedName>
        <fullName evidence="3">Resolvase/invertase-type recombinase catalytic domain-containing protein</fullName>
    </recommendedName>
</protein>
<proteinExistence type="predicted"/>
<keyword evidence="2" id="KW-1185">Reference proteome</keyword>
<dbReference type="EMBL" id="CP074371">
    <property type="protein sequence ID" value="QVI19621.1"/>
    <property type="molecule type" value="Genomic_DNA"/>
</dbReference>
<dbReference type="Proteomes" id="UP000683310">
    <property type="component" value="Chromosome"/>
</dbReference>
<dbReference type="RefSeq" id="WP_213555653.1">
    <property type="nucleotide sequence ID" value="NZ_JBHZDI010000088.1"/>
</dbReference>
<evidence type="ECO:0000313" key="1">
    <source>
        <dbReference type="EMBL" id="QVI19621.1"/>
    </source>
</evidence>
<gene>
    <name evidence="1" type="ORF">KHQ06_25050</name>
</gene>
<reference evidence="1 2" key="1">
    <citation type="submission" date="2021-04" db="EMBL/GenBank/DDBJ databases">
        <title>Nocardia tengchongensis.</title>
        <authorList>
            <person name="Zhuang k."/>
            <person name="Ran Y."/>
            <person name="Li W."/>
        </authorList>
    </citation>
    <scope>NUCLEOTIDE SEQUENCE [LARGE SCALE GENOMIC DNA]</scope>
    <source>
        <strain evidence="1 2">CFH S0057</strain>
    </source>
</reference>
<accession>A0ABX8CJY5</accession>